<dbReference type="Proteomes" id="UP000199581">
    <property type="component" value="Unassembled WGS sequence"/>
</dbReference>
<reference evidence="2 3" key="1">
    <citation type="submission" date="2016-10" db="EMBL/GenBank/DDBJ databases">
        <authorList>
            <person name="Varghese N."/>
            <person name="Submissions S."/>
        </authorList>
    </citation>
    <scope>NUCLEOTIDE SEQUENCE [LARGE SCALE GENOMIC DNA]</scope>
    <source>
        <strain evidence="2 3">DSM 1741</strain>
    </source>
</reference>
<feature type="domain" description="PilZ" evidence="1">
    <location>
        <begin position="9"/>
        <end position="103"/>
    </location>
</feature>
<dbReference type="Pfam" id="PF07238">
    <property type="entry name" value="PilZ"/>
    <property type="match status" value="1"/>
</dbReference>
<evidence type="ECO:0000259" key="1">
    <source>
        <dbReference type="Pfam" id="PF07238"/>
    </source>
</evidence>
<evidence type="ECO:0000313" key="3">
    <source>
        <dbReference type="Proteomes" id="UP000199581"/>
    </source>
</evidence>
<sequence>MSTTEQKIRKWKRHACLFPCGIICGKKKDTIVLGRILNMSRQGFLIETDCAFNVGDVLSIIASPGREVDGYDLSDSYQGHVRWGQTDESSLMGTYSVGVELAVPIASPEVDAQKSN</sequence>
<dbReference type="AlphaFoldDB" id="A0A8G2BZW0"/>
<keyword evidence="3" id="KW-1185">Reference proteome</keyword>
<dbReference type="RefSeq" id="WP_092188680.1">
    <property type="nucleotide sequence ID" value="NZ_FOTO01000001.1"/>
</dbReference>
<proteinExistence type="predicted"/>
<gene>
    <name evidence="2" type="ORF">SAMN05421830_101370</name>
</gene>
<dbReference type="SUPFAM" id="SSF141371">
    <property type="entry name" value="PilZ domain-like"/>
    <property type="match status" value="1"/>
</dbReference>
<dbReference type="GO" id="GO:0035438">
    <property type="term" value="F:cyclic-di-GMP binding"/>
    <property type="evidence" value="ECO:0007669"/>
    <property type="project" value="InterPro"/>
</dbReference>
<organism evidence="2 3">
    <name type="scientific">Desulfomicrobium norvegicum (strain DSM 1741 / NCIMB 8310)</name>
    <name type="common">Desulfovibrio baculatus (strain Norway 4)</name>
    <name type="synonym">Desulfovibrio desulfuricans (strain Norway 4)</name>
    <dbReference type="NCBI Taxonomy" id="52561"/>
    <lineage>
        <taxon>Bacteria</taxon>
        <taxon>Pseudomonadati</taxon>
        <taxon>Thermodesulfobacteriota</taxon>
        <taxon>Desulfovibrionia</taxon>
        <taxon>Desulfovibrionales</taxon>
        <taxon>Desulfomicrobiaceae</taxon>
        <taxon>Desulfomicrobium</taxon>
    </lineage>
</organism>
<evidence type="ECO:0000313" key="2">
    <source>
        <dbReference type="EMBL" id="SFL28703.1"/>
    </source>
</evidence>
<accession>A0A8G2BZW0</accession>
<dbReference type="OrthoDB" id="5471501at2"/>
<comment type="caution">
    <text evidence="2">The sequence shown here is derived from an EMBL/GenBank/DDBJ whole genome shotgun (WGS) entry which is preliminary data.</text>
</comment>
<name>A0A8G2BZW0_DESNO</name>
<dbReference type="InterPro" id="IPR009875">
    <property type="entry name" value="PilZ_domain"/>
</dbReference>
<protein>
    <submittedName>
        <fullName evidence="2">PilZ domain-containing protein</fullName>
    </submittedName>
</protein>
<dbReference type="EMBL" id="FOTO01000001">
    <property type="protein sequence ID" value="SFL28703.1"/>
    <property type="molecule type" value="Genomic_DNA"/>
</dbReference>